<dbReference type="PROSITE" id="PS00108">
    <property type="entry name" value="PROTEIN_KINASE_ST"/>
    <property type="match status" value="1"/>
</dbReference>
<dbReference type="GO" id="GO:0035556">
    <property type="term" value="P:intracellular signal transduction"/>
    <property type="evidence" value="ECO:0007669"/>
    <property type="project" value="InterPro"/>
</dbReference>
<dbReference type="Gene3D" id="3.30.70.1230">
    <property type="entry name" value="Nucleotide cyclase"/>
    <property type="match status" value="1"/>
</dbReference>
<gene>
    <name evidence="14" type="ORF">DYB32_006728</name>
</gene>
<reference evidence="14 15" key="1">
    <citation type="submission" date="2018-08" db="EMBL/GenBank/DDBJ databases">
        <title>Aphanomyces genome sequencing and annotation.</title>
        <authorList>
            <person name="Minardi D."/>
            <person name="Oidtmann B."/>
            <person name="Van Der Giezen M."/>
            <person name="Studholme D.J."/>
        </authorList>
    </citation>
    <scope>NUCLEOTIDE SEQUENCE [LARGE SCALE GENOMIC DNA]</scope>
    <source>
        <strain evidence="14 15">NJM0002</strain>
    </source>
</reference>
<keyword evidence="5 8" id="KW-0547">Nucleotide-binding</keyword>
<evidence type="ECO:0000256" key="3">
    <source>
        <dbReference type="ARBA" id="ARBA00022553"/>
    </source>
</evidence>
<evidence type="ECO:0000256" key="5">
    <source>
        <dbReference type="ARBA" id="ARBA00022741"/>
    </source>
</evidence>
<dbReference type="PROSITE" id="PS50011">
    <property type="entry name" value="PROTEIN_KINASE_DOM"/>
    <property type="match status" value="1"/>
</dbReference>
<feature type="compositionally biased region" description="Low complexity" evidence="9">
    <location>
        <begin position="783"/>
        <end position="795"/>
    </location>
</feature>
<feature type="transmembrane region" description="Helical" evidence="10">
    <location>
        <begin position="52"/>
        <end position="74"/>
    </location>
</feature>
<keyword evidence="10" id="KW-1133">Transmembrane helix</keyword>
<evidence type="ECO:0000256" key="6">
    <source>
        <dbReference type="ARBA" id="ARBA00022777"/>
    </source>
</evidence>
<proteinExistence type="predicted"/>
<evidence type="ECO:0000259" key="13">
    <source>
        <dbReference type="PROSITE" id="PS51285"/>
    </source>
</evidence>
<dbReference type="Proteomes" id="UP000285060">
    <property type="component" value="Unassembled WGS sequence"/>
</dbReference>
<feature type="compositionally biased region" description="Basic residues" evidence="9">
    <location>
        <begin position="840"/>
        <end position="852"/>
    </location>
</feature>
<dbReference type="Pfam" id="PF00069">
    <property type="entry name" value="Pkinase"/>
    <property type="match status" value="1"/>
</dbReference>
<feature type="transmembrane region" description="Helical" evidence="10">
    <location>
        <begin position="103"/>
        <end position="125"/>
    </location>
</feature>
<dbReference type="CDD" id="cd05123">
    <property type="entry name" value="STKc_AGC"/>
    <property type="match status" value="1"/>
</dbReference>
<feature type="transmembrane region" description="Helical" evidence="10">
    <location>
        <begin position="228"/>
        <end position="249"/>
    </location>
</feature>
<evidence type="ECO:0000259" key="12">
    <source>
        <dbReference type="PROSITE" id="PS50125"/>
    </source>
</evidence>
<dbReference type="GO" id="GO:0004674">
    <property type="term" value="F:protein serine/threonine kinase activity"/>
    <property type="evidence" value="ECO:0007669"/>
    <property type="project" value="UniProtKB-KW"/>
</dbReference>
<dbReference type="SMART" id="SM00220">
    <property type="entry name" value="S_TKc"/>
    <property type="match status" value="1"/>
</dbReference>
<feature type="domain" description="Protein kinase" evidence="11">
    <location>
        <begin position="900"/>
        <end position="1169"/>
    </location>
</feature>
<keyword evidence="7 8" id="KW-0067">ATP-binding</keyword>
<keyword evidence="15" id="KW-1185">Reference proteome</keyword>
<evidence type="ECO:0000256" key="10">
    <source>
        <dbReference type="SAM" id="Phobius"/>
    </source>
</evidence>
<dbReference type="InterPro" id="IPR011009">
    <property type="entry name" value="Kinase-like_dom_sf"/>
</dbReference>
<feature type="binding site" evidence="8">
    <location>
        <position position="929"/>
    </location>
    <ligand>
        <name>ATP</name>
        <dbReference type="ChEBI" id="CHEBI:30616"/>
    </ligand>
</feature>
<feature type="transmembrane region" description="Helical" evidence="10">
    <location>
        <begin position="20"/>
        <end position="40"/>
    </location>
</feature>
<keyword evidence="2" id="KW-0723">Serine/threonine-protein kinase</keyword>
<keyword evidence="3" id="KW-0597">Phosphoprotein</keyword>
<dbReference type="FunFam" id="1.10.510.10:FF:000008">
    <property type="entry name" value="Non-specific serine/threonine protein kinase"/>
    <property type="match status" value="1"/>
</dbReference>
<dbReference type="SUPFAM" id="SSF55073">
    <property type="entry name" value="Nucleotide cyclase"/>
    <property type="match status" value="1"/>
</dbReference>
<dbReference type="Gene3D" id="1.10.510.10">
    <property type="entry name" value="Transferase(Phosphotransferase) domain 1"/>
    <property type="match status" value="1"/>
</dbReference>
<keyword evidence="10" id="KW-0812">Transmembrane</keyword>
<evidence type="ECO:0000256" key="1">
    <source>
        <dbReference type="ARBA" id="ARBA00004167"/>
    </source>
</evidence>
<evidence type="ECO:0000313" key="14">
    <source>
        <dbReference type="EMBL" id="RHY27512.1"/>
    </source>
</evidence>
<dbReference type="InterPro" id="IPR000961">
    <property type="entry name" value="AGC-kinase_C"/>
</dbReference>
<name>A0A3R6V856_9STRA</name>
<dbReference type="GO" id="GO:0005524">
    <property type="term" value="F:ATP binding"/>
    <property type="evidence" value="ECO:0007669"/>
    <property type="project" value="UniProtKB-UniRule"/>
</dbReference>
<evidence type="ECO:0000256" key="9">
    <source>
        <dbReference type="SAM" id="MobiDB-lite"/>
    </source>
</evidence>
<dbReference type="AlphaFoldDB" id="A0A3R6V856"/>
<sequence>MNATTSQSDIMTWETMQMTVYLSLTCISMTAAGITIFTAFDTKDIRRSAVQYCTYSVFCCDFVWAFFRCLLYTLGMVQGVLPTSNKGDRNVANLDETTMVFEAILTAAGDLCIVAAAIWIVLSAYEMQRVVTHTITRPEERERHTVLFYDVMVYVPLTLLLLLFGLGPVAKKDEDLTSSYLRVSLYIVVWALFLAVLYLPFAMYKIYCVRVNRSGFFDHTLEHIYRRVRILLIVYSITTIPTSIASLGSEVAQLTQNSTDFLGPNTSTIFFVSNCVFYLTGFFNAISIGGSVLCCIRCLRPVMPKELHEDLMNGGMLRASDAMITSDNVLLPPEKQPVFVCTDIESSTLLWSRIPKAMTEAQSLHDDCMRQHLATYNGYEITTAGDAFQLAFHTVAEAISYCVTVQLKLLELPWPKELDNFRAAKTMTDMFGRTYFRGLRVRMAIHLGGGDLIHQIHPTTGKRTYAGLHELIAREIGDVGLGGQLLISVVTKERYLDEIRDVPKQKKGKRRLKVQFKDFFFREAPSCHIVDLGIVEPMAEIVPYLLPRQDDPPRFIFYFKNSSATQPNGLLPLDGSEFKVHKYQVSSHLSNICLEVHTPLRSWGSVVLHYHGCSGAQAQDVVHQLEAAGSKRIFGEFSGLSVCPAADSDLKTHGHHDKKLEDICPSTDSAAPHDPASMLASSSLSNAEISVADGVLSYIYHWDKRGHQVPLLDLTWSELHESYADMCKALGIPLDEADDKRVDLSNELCHDLCTNGTLTRPWGTISLEASSSPHHQHPHRRLSSSQSSVSSVSESDTVGDATVDLSPAPVVPFDAGGRSASPPTKASSPTARDPGDGSHPHRRRISRRSSLHKKHLLSGDVSMVISSGIVVPPKAIPDVKLIQAISLAESYSGGFSLRQYTPLKIIGKGGFGQVMVARHNSTHQIVAIKTMSKYTLTTQNQVAHTKAERNVLIMCYNHPFIVKLHAAFQTIDHLHMVLEFCPGGELFFHLSRAGRFSEAHTAFYCAEIFLALDHLHAHEVIYRDLKPENVLLDRDGHIRLADFGLSKENVTERKLAATFCGSAEYISPEVLLLADADLDGMTPVPGGYDKGVDLWALGCLVFELLTGLPPFYSGKCRSELYAKIKDGYVAFPPYVSADAKDLVVRLLQPKPHDRLGYKDPRELKAHPFFQTHVPDWDRLMAKDVVPPMQPSAGEYMNFDDAFTSMPLDKEALEVMAEFSKRNTMEHQLFDNYNWAPPDDAGRGAGSATVVPNAS</sequence>
<dbReference type="SUPFAM" id="SSF56112">
    <property type="entry name" value="Protein kinase-like (PK-like)"/>
    <property type="match status" value="1"/>
</dbReference>
<evidence type="ECO:0000313" key="15">
    <source>
        <dbReference type="Proteomes" id="UP000285060"/>
    </source>
</evidence>
<feature type="region of interest" description="Disordered" evidence="9">
    <location>
        <begin position="767"/>
        <end position="852"/>
    </location>
</feature>
<protein>
    <submittedName>
        <fullName evidence="14">Uncharacterized protein</fullName>
    </submittedName>
</protein>
<dbReference type="Pfam" id="PF00211">
    <property type="entry name" value="Guanylate_cyc"/>
    <property type="match status" value="1"/>
</dbReference>
<comment type="caution">
    <text evidence="14">The sequence shown here is derived from an EMBL/GenBank/DDBJ whole genome shotgun (WGS) entry which is preliminary data.</text>
</comment>
<comment type="subcellular location">
    <subcellularLocation>
        <location evidence="1">Membrane</location>
        <topology evidence="1">Single-pass membrane protein</topology>
    </subcellularLocation>
</comment>
<feature type="domain" description="Guanylate cyclase" evidence="12">
    <location>
        <begin position="338"/>
        <end position="448"/>
    </location>
</feature>
<dbReference type="VEuPathDB" id="FungiDB:H310_04114"/>
<dbReference type="Gene3D" id="3.30.200.20">
    <property type="entry name" value="Phosphorylase Kinase, domain 1"/>
    <property type="match status" value="1"/>
</dbReference>
<keyword evidence="6" id="KW-0418">Kinase</keyword>
<dbReference type="EMBL" id="QUSY01000758">
    <property type="protein sequence ID" value="RHY27512.1"/>
    <property type="molecule type" value="Genomic_DNA"/>
</dbReference>
<dbReference type="InterPro" id="IPR000719">
    <property type="entry name" value="Prot_kinase_dom"/>
</dbReference>
<dbReference type="InterPro" id="IPR045270">
    <property type="entry name" value="STKc_AGC"/>
</dbReference>
<dbReference type="InterPro" id="IPR001054">
    <property type="entry name" value="A/G_cyclase"/>
</dbReference>
<feature type="transmembrane region" description="Helical" evidence="10">
    <location>
        <begin position="146"/>
        <end position="167"/>
    </location>
</feature>
<evidence type="ECO:0000256" key="2">
    <source>
        <dbReference type="ARBA" id="ARBA00022527"/>
    </source>
</evidence>
<dbReference type="PANTHER" id="PTHR24351">
    <property type="entry name" value="RIBOSOMAL PROTEIN S6 KINASE"/>
    <property type="match status" value="1"/>
</dbReference>
<accession>A0A3R6V856</accession>
<dbReference type="FunFam" id="3.30.200.20:FF:000042">
    <property type="entry name" value="Aurora kinase A"/>
    <property type="match status" value="1"/>
</dbReference>
<evidence type="ECO:0000256" key="8">
    <source>
        <dbReference type="PROSITE-ProRule" id="PRU10141"/>
    </source>
</evidence>
<feature type="transmembrane region" description="Helical" evidence="10">
    <location>
        <begin position="187"/>
        <end position="207"/>
    </location>
</feature>
<keyword evidence="10" id="KW-0472">Membrane</keyword>
<dbReference type="InterPro" id="IPR008271">
    <property type="entry name" value="Ser/Thr_kinase_AS"/>
</dbReference>
<organism evidence="14 15">
    <name type="scientific">Aphanomyces invadans</name>
    <dbReference type="NCBI Taxonomy" id="157072"/>
    <lineage>
        <taxon>Eukaryota</taxon>
        <taxon>Sar</taxon>
        <taxon>Stramenopiles</taxon>
        <taxon>Oomycota</taxon>
        <taxon>Saprolegniomycetes</taxon>
        <taxon>Saprolegniales</taxon>
        <taxon>Verrucalvaceae</taxon>
        <taxon>Aphanomyces</taxon>
    </lineage>
</organism>
<dbReference type="PROSITE" id="PS00107">
    <property type="entry name" value="PROTEIN_KINASE_ATP"/>
    <property type="match status" value="1"/>
</dbReference>
<dbReference type="GO" id="GO:0009190">
    <property type="term" value="P:cyclic nucleotide biosynthetic process"/>
    <property type="evidence" value="ECO:0007669"/>
    <property type="project" value="InterPro"/>
</dbReference>
<evidence type="ECO:0000256" key="7">
    <source>
        <dbReference type="ARBA" id="ARBA00022840"/>
    </source>
</evidence>
<keyword evidence="4" id="KW-0808">Transferase</keyword>
<dbReference type="VEuPathDB" id="FungiDB:H310_10552"/>
<dbReference type="GO" id="GO:0016020">
    <property type="term" value="C:membrane"/>
    <property type="evidence" value="ECO:0007669"/>
    <property type="project" value="UniProtKB-SubCell"/>
</dbReference>
<dbReference type="InterPro" id="IPR029787">
    <property type="entry name" value="Nucleotide_cyclase"/>
</dbReference>
<evidence type="ECO:0000256" key="4">
    <source>
        <dbReference type="ARBA" id="ARBA00022679"/>
    </source>
</evidence>
<dbReference type="InterPro" id="IPR017441">
    <property type="entry name" value="Protein_kinase_ATP_BS"/>
</dbReference>
<dbReference type="PROSITE" id="PS50125">
    <property type="entry name" value="GUANYLATE_CYCLASE_2"/>
    <property type="match status" value="1"/>
</dbReference>
<feature type="compositionally biased region" description="Low complexity" evidence="9">
    <location>
        <begin position="819"/>
        <end position="831"/>
    </location>
</feature>
<evidence type="ECO:0000259" key="11">
    <source>
        <dbReference type="PROSITE" id="PS50011"/>
    </source>
</evidence>
<feature type="domain" description="AGC-kinase C-terminal" evidence="13">
    <location>
        <begin position="1172"/>
        <end position="1244"/>
    </location>
</feature>
<dbReference type="PROSITE" id="PS51285">
    <property type="entry name" value="AGC_KINASE_CTER"/>
    <property type="match status" value="1"/>
</dbReference>